<gene>
    <name evidence="2" type="ORF">GKZ27_10490</name>
</gene>
<comment type="caution">
    <text evidence="2">The sequence shown here is derived from an EMBL/GenBank/DDBJ whole genome shotgun (WGS) entry which is preliminary data.</text>
</comment>
<dbReference type="InterPro" id="IPR016181">
    <property type="entry name" value="Acyl_CoA_acyltransferase"/>
</dbReference>
<evidence type="ECO:0000313" key="3">
    <source>
        <dbReference type="Proteomes" id="UP000463388"/>
    </source>
</evidence>
<protein>
    <submittedName>
        <fullName evidence="2">GNAT family N-acetyltransferase</fullName>
    </submittedName>
</protein>
<keyword evidence="2" id="KW-0808">Transferase</keyword>
<evidence type="ECO:0000313" key="2">
    <source>
        <dbReference type="EMBL" id="MVX61871.1"/>
    </source>
</evidence>
<dbReference type="PROSITE" id="PS51186">
    <property type="entry name" value="GNAT"/>
    <property type="match status" value="1"/>
</dbReference>
<dbReference type="GO" id="GO:0016747">
    <property type="term" value="F:acyltransferase activity, transferring groups other than amino-acyl groups"/>
    <property type="evidence" value="ECO:0007669"/>
    <property type="project" value="InterPro"/>
</dbReference>
<proteinExistence type="predicted"/>
<dbReference type="CDD" id="cd04301">
    <property type="entry name" value="NAT_SF"/>
    <property type="match status" value="1"/>
</dbReference>
<organism evidence="2 3">
    <name type="scientific">Adlercreutzia mucosicola</name>
    <dbReference type="NCBI Taxonomy" id="580026"/>
    <lineage>
        <taxon>Bacteria</taxon>
        <taxon>Bacillati</taxon>
        <taxon>Actinomycetota</taxon>
        <taxon>Coriobacteriia</taxon>
        <taxon>Eggerthellales</taxon>
        <taxon>Eggerthellaceae</taxon>
        <taxon>Adlercreutzia</taxon>
    </lineage>
</organism>
<dbReference type="InterPro" id="IPR000182">
    <property type="entry name" value="GNAT_dom"/>
</dbReference>
<dbReference type="Pfam" id="PF13508">
    <property type="entry name" value="Acetyltransf_7"/>
    <property type="match status" value="1"/>
</dbReference>
<dbReference type="EMBL" id="WSRR01000036">
    <property type="protein sequence ID" value="MVX61871.1"/>
    <property type="molecule type" value="Genomic_DNA"/>
</dbReference>
<accession>A0A6N8JPP1</accession>
<dbReference type="Gene3D" id="3.40.630.30">
    <property type="match status" value="1"/>
</dbReference>
<dbReference type="Proteomes" id="UP000463388">
    <property type="component" value="Unassembled WGS sequence"/>
</dbReference>
<keyword evidence="3" id="KW-1185">Reference proteome</keyword>
<dbReference type="AlphaFoldDB" id="A0A6N8JPP1"/>
<dbReference type="OrthoDB" id="3174309at2"/>
<evidence type="ECO:0000259" key="1">
    <source>
        <dbReference type="PROSITE" id="PS51186"/>
    </source>
</evidence>
<name>A0A6N8JPP1_9ACTN</name>
<reference evidence="2 3" key="1">
    <citation type="submission" date="2019-12" db="EMBL/GenBank/DDBJ databases">
        <title>Microbes associate with the intestines of laboratory mice.</title>
        <authorList>
            <person name="Navarre W."/>
            <person name="Wong E."/>
        </authorList>
    </citation>
    <scope>NUCLEOTIDE SEQUENCE [LARGE SCALE GENOMIC DNA]</scope>
    <source>
        <strain evidence="2 3">NM66_B29</strain>
    </source>
</reference>
<dbReference type="SUPFAM" id="SSF55729">
    <property type="entry name" value="Acyl-CoA N-acyltransferases (Nat)"/>
    <property type="match status" value="1"/>
</dbReference>
<feature type="domain" description="N-acetyltransferase" evidence="1">
    <location>
        <begin position="11"/>
        <end position="145"/>
    </location>
</feature>
<sequence length="145" mass="15353">MLRAATPDGVVILRAATPDDAAAIAALAAEASVGALSDRGRSFVAERHGTVAGFIRLVEAEGCWYVNPVVVAAEHHRTGLGALLMHFAHERFGELRFVARGYAVPFYEALGCEKIGWDAIAPIIAADCDGCEAVPTCRATPMRMS</sequence>